<organism evidence="6 7">
    <name type="scientific">Mycobacterium lentiflavum</name>
    <dbReference type="NCBI Taxonomy" id="141349"/>
    <lineage>
        <taxon>Bacteria</taxon>
        <taxon>Bacillati</taxon>
        <taxon>Actinomycetota</taxon>
        <taxon>Actinomycetes</taxon>
        <taxon>Mycobacteriales</taxon>
        <taxon>Mycobacteriaceae</taxon>
        <taxon>Mycobacterium</taxon>
        <taxon>Mycobacterium simiae complex</taxon>
    </lineage>
</organism>
<dbReference type="RefSeq" id="WP_239719890.1">
    <property type="nucleotide sequence ID" value="NZ_CP092423.2"/>
</dbReference>
<protein>
    <submittedName>
        <fullName evidence="6">TetR/AcrR family transcriptional regulator C-terminal domain-containing protein</fullName>
    </submittedName>
</protein>
<evidence type="ECO:0000259" key="5">
    <source>
        <dbReference type="PROSITE" id="PS50977"/>
    </source>
</evidence>
<dbReference type="EMBL" id="CP092423">
    <property type="protein sequence ID" value="ULP40324.1"/>
    <property type="molecule type" value="Genomic_DNA"/>
</dbReference>
<dbReference type="PANTHER" id="PTHR30055:SF151">
    <property type="entry name" value="TRANSCRIPTIONAL REGULATORY PROTEIN"/>
    <property type="match status" value="1"/>
</dbReference>
<dbReference type="InterPro" id="IPR004111">
    <property type="entry name" value="Repressor_TetR_C"/>
</dbReference>
<accession>A0ABY3ULP3</accession>
<reference evidence="6" key="1">
    <citation type="submission" date="2022-08" db="EMBL/GenBank/DDBJ databases">
        <title>Complete genome sequence of 14 non-tuberculosis mycobacteria type-strains.</title>
        <authorList>
            <person name="Igarashi Y."/>
            <person name="Osugi A."/>
            <person name="Mitarai S."/>
        </authorList>
    </citation>
    <scope>NUCLEOTIDE SEQUENCE</scope>
    <source>
        <strain evidence="6">ATCC 51985</strain>
    </source>
</reference>
<gene>
    <name evidence="6" type="ORF">MJO58_14950</name>
</gene>
<keyword evidence="2 4" id="KW-0238">DNA-binding</keyword>
<dbReference type="InterPro" id="IPR050109">
    <property type="entry name" value="HTH-type_TetR-like_transc_reg"/>
</dbReference>
<evidence type="ECO:0000256" key="2">
    <source>
        <dbReference type="ARBA" id="ARBA00023125"/>
    </source>
</evidence>
<keyword evidence="1" id="KW-0805">Transcription regulation</keyword>
<dbReference type="PROSITE" id="PS50977">
    <property type="entry name" value="HTH_TETR_2"/>
    <property type="match status" value="1"/>
</dbReference>
<evidence type="ECO:0000256" key="4">
    <source>
        <dbReference type="PROSITE-ProRule" id="PRU00335"/>
    </source>
</evidence>
<name>A0ABY3ULP3_MYCLN</name>
<keyword evidence="7" id="KW-1185">Reference proteome</keyword>
<proteinExistence type="predicted"/>
<dbReference type="InterPro" id="IPR036271">
    <property type="entry name" value="Tet_transcr_reg_TetR-rel_C_sf"/>
</dbReference>
<sequence>MAAKPENGLHPMAVWERPEPVVRPAPTPLSRDAIVAAAIALADEYGLAEVSLRKVAATLGVGPMRLYGYVATKDELLQLMVDEIWGEIEGPLPGGWREVLTEVAHRIRAASRTHCWFVGLLGGRPQFGPYAFAHREEVFAALSRSFDSIEVVLHAYRTVLAYVTGALQSEHHELRSEQDSGLDESAWQVASWPYLRRMLATGNYPTLVRIVQEAKHPPVETQFENGLNTVLAGVATQLPA</sequence>
<dbReference type="Gene3D" id="1.10.10.60">
    <property type="entry name" value="Homeodomain-like"/>
    <property type="match status" value="1"/>
</dbReference>
<evidence type="ECO:0000256" key="1">
    <source>
        <dbReference type="ARBA" id="ARBA00023015"/>
    </source>
</evidence>
<feature type="domain" description="HTH tetR-type" evidence="5">
    <location>
        <begin position="28"/>
        <end position="88"/>
    </location>
</feature>
<keyword evidence="3" id="KW-0804">Transcription</keyword>
<evidence type="ECO:0000313" key="7">
    <source>
        <dbReference type="Proteomes" id="UP001055171"/>
    </source>
</evidence>
<evidence type="ECO:0000313" key="6">
    <source>
        <dbReference type="EMBL" id="ULP40324.1"/>
    </source>
</evidence>
<dbReference type="InterPro" id="IPR009057">
    <property type="entry name" value="Homeodomain-like_sf"/>
</dbReference>
<dbReference type="SUPFAM" id="SSF48498">
    <property type="entry name" value="Tetracyclin repressor-like, C-terminal domain"/>
    <property type="match status" value="1"/>
</dbReference>
<dbReference type="SUPFAM" id="SSF46689">
    <property type="entry name" value="Homeodomain-like"/>
    <property type="match status" value="1"/>
</dbReference>
<dbReference type="Pfam" id="PF02909">
    <property type="entry name" value="TetR_C_1"/>
    <property type="match status" value="1"/>
</dbReference>
<dbReference type="InterPro" id="IPR001647">
    <property type="entry name" value="HTH_TetR"/>
</dbReference>
<feature type="DNA-binding region" description="H-T-H motif" evidence="4">
    <location>
        <begin position="51"/>
        <end position="70"/>
    </location>
</feature>
<dbReference type="PANTHER" id="PTHR30055">
    <property type="entry name" value="HTH-TYPE TRANSCRIPTIONAL REGULATOR RUTR"/>
    <property type="match status" value="1"/>
</dbReference>
<dbReference type="Pfam" id="PF00440">
    <property type="entry name" value="TetR_N"/>
    <property type="match status" value="1"/>
</dbReference>
<evidence type="ECO:0000256" key="3">
    <source>
        <dbReference type="ARBA" id="ARBA00023163"/>
    </source>
</evidence>
<dbReference type="Gene3D" id="1.10.357.10">
    <property type="entry name" value="Tetracycline Repressor, domain 2"/>
    <property type="match status" value="1"/>
</dbReference>
<dbReference type="Proteomes" id="UP001055171">
    <property type="component" value="Chromosome"/>
</dbReference>